<dbReference type="Proteomes" id="UP001295740">
    <property type="component" value="Unassembled WGS sequence"/>
</dbReference>
<evidence type="ECO:0000256" key="12">
    <source>
        <dbReference type="PIRSR" id="PIRSR611150-2"/>
    </source>
</evidence>
<keyword evidence="9 12" id="KW-1015">Disulfide bond</keyword>
<evidence type="ECO:0000256" key="6">
    <source>
        <dbReference type="ARBA" id="ARBA00022729"/>
    </source>
</evidence>
<evidence type="ECO:0000313" key="15">
    <source>
        <dbReference type="Proteomes" id="UP001295740"/>
    </source>
</evidence>
<evidence type="ECO:0000256" key="10">
    <source>
        <dbReference type="ARBA" id="ARBA00034045"/>
    </source>
</evidence>
<dbReference type="GO" id="GO:0005576">
    <property type="term" value="C:extracellular region"/>
    <property type="evidence" value="ECO:0007669"/>
    <property type="project" value="UniProtKB-SubCell"/>
</dbReference>
<evidence type="ECO:0000256" key="3">
    <source>
        <dbReference type="ARBA" id="ARBA00013095"/>
    </source>
</evidence>
<dbReference type="InterPro" id="IPR000675">
    <property type="entry name" value="Cutinase/axe"/>
</dbReference>
<dbReference type="InterPro" id="IPR043579">
    <property type="entry name" value="CUTINASE_2"/>
</dbReference>
<evidence type="ECO:0000256" key="13">
    <source>
        <dbReference type="SAM" id="SignalP"/>
    </source>
</evidence>
<dbReference type="PRINTS" id="PR00129">
    <property type="entry name" value="CUTINASE"/>
</dbReference>
<evidence type="ECO:0000256" key="4">
    <source>
        <dbReference type="ARBA" id="ARBA00022487"/>
    </source>
</evidence>
<feature type="disulfide bond" evidence="12">
    <location>
        <begin position="66"/>
        <end position="143"/>
    </location>
</feature>
<evidence type="ECO:0000256" key="11">
    <source>
        <dbReference type="PIRSR" id="PIRSR611150-1"/>
    </source>
</evidence>
<evidence type="ECO:0000256" key="7">
    <source>
        <dbReference type="ARBA" id="ARBA00022801"/>
    </source>
</evidence>
<dbReference type="InterPro" id="IPR029058">
    <property type="entry name" value="AB_hydrolase_fold"/>
</dbReference>
<proteinExistence type="inferred from homology"/>
<keyword evidence="7" id="KW-0378">Hydrolase</keyword>
<dbReference type="InterPro" id="IPR011150">
    <property type="entry name" value="Cutinase_monf"/>
</dbReference>
<feature type="signal peptide" evidence="13">
    <location>
        <begin position="1"/>
        <end position="17"/>
    </location>
</feature>
<name>A0AAI8YFX7_9PEZI</name>
<feature type="chain" id="PRO_5042603000" description="cutinase" evidence="13">
    <location>
        <begin position="18"/>
        <end position="240"/>
    </location>
</feature>
<keyword evidence="4" id="KW-0719">Serine esterase</keyword>
<dbReference type="Gene3D" id="3.40.50.1820">
    <property type="entry name" value="alpha/beta hydrolase"/>
    <property type="match status" value="1"/>
</dbReference>
<accession>A0AAI8YFX7</accession>
<protein>
    <recommendedName>
        <fullName evidence="3">cutinase</fullName>
        <ecNumber evidence="3">3.1.1.74</ecNumber>
    </recommendedName>
</protein>
<dbReference type="GO" id="GO:0050525">
    <property type="term" value="F:cutinase activity"/>
    <property type="evidence" value="ECO:0007669"/>
    <property type="project" value="UniProtKB-EC"/>
</dbReference>
<comment type="subcellular location">
    <subcellularLocation>
        <location evidence="1">Secreted</location>
    </subcellularLocation>
</comment>
<comment type="catalytic activity">
    <reaction evidence="10">
        <text>cutin + H2O = cutin monomers.</text>
        <dbReference type="EC" id="3.1.1.74"/>
    </reaction>
</comment>
<dbReference type="PROSITE" id="PS00931">
    <property type="entry name" value="CUTINASE_2"/>
    <property type="match status" value="1"/>
</dbReference>
<organism evidence="14 15">
    <name type="scientific">Anthostomella pinea</name>
    <dbReference type="NCBI Taxonomy" id="933095"/>
    <lineage>
        <taxon>Eukaryota</taxon>
        <taxon>Fungi</taxon>
        <taxon>Dikarya</taxon>
        <taxon>Ascomycota</taxon>
        <taxon>Pezizomycotina</taxon>
        <taxon>Sordariomycetes</taxon>
        <taxon>Xylariomycetidae</taxon>
        <taxon>Xylariales</taxon>
        <taxon>Xylariaceae</taxon>
        <taxon>Anthostomella</taxon>
    </lineage>
</organism>
<feature type="active site" evidence="11">
    <location>
        <position position="209"/>
    </location>
</feature>
<keyword evidence="6 13" id="KW-0732">Signal</keyword>
<feature type="active site" description="Nucleophile" evidence="11">
    <location>
        <position position="154"/>
    </location>
</feature>
<dbReference type="EC" id="3.1.1.74" evidence="3"/>
<evidence type="ECO:0000256" key="9">
    <source>
        <dbReference type="ARBA" id="ARBA00023157"/>
    </source>
</evidence>
<gene>
    <name evidence="14" type="ORF">KHLLAP_LOCUS3856</name>
</gene>
<comment type="caution">
    <text evidence="14">The sequence shown here is derived from an EMBL/GenBank/DDBJ whole genome shotgun (WGS) entry which is preliminary data.</text>
</comment>
<evidence type="ECO:0000256" key="8">
    <source>
        <dbReference type="ARBA" id="ARBA00023026"/>
    </source>
</evidence>
<sequence>MKASLALLPATLAVASANTLTISLTTAEIDSIKAGHTTNIVSRQSGGLVPRQSGSTTANEFLDGGCRDLIFIFARGSTQAGNIGDDPGPQVIAQLKVALGDTYVAAQGFDYPALLIDNLRNGGCDPADAADMLALINQAASECPDSAIAVSGYSQGAALVHASVEDATTAVKNQIVAAVTFGDTQRQQDGDQIPNFDTGKTLILCHDGDEVCDGTLIITAAHGGYDDLAPEAVDFIVSKV</sequence>
<feature type="active site" description="Proton donor/acceptor" evidence="11">
    <location>
        <position position="222"/>
    </location>
</feature>
<dbReference type="PANTHER" id="PTHR48250">
    <property type="entry name" value="CUTINASE 2-RELATED"/>
    <property type="match status" value="1"/>
</dbReference>
<evidence type="ECO:0000256" key="5">
    <source>
        <dbReference type="ARBA" id="ARBA00022525"/>
    </source>
</evidence>
<dbReference type="SUPFAM" id="SSF53474">
    <property type="entry name" value="alpha/beta-Hydrolases"/>
    <property type="match status" value="1"/>
</dbReference>
<feature type="disulfide bond" evidence="12">
    <location>
        <begin position="205"/>
        <end position="212"/>
    </location>
</feature>
<dbReference type="SMART" id="SM01110">
    <property type="entry name" value="Cutinase"/>
    <property type="match status" value="1"/>
</dbReference>
<comment type="similarity">
    <text evidence="2">Belongs to the cutinase family.</text>
</comment>
<reference evidence="14" key="1">
    <citation type="submission" date="2023-10" db="EMBL/GenBank/DDBJ databases">
        <authorList>
            <person name="Hackl T."/>
        </authorList>
    </citation>
    <scope>NUCLEOTIDE SEQUENCE</scope>
</reference>
<evidence type="ECO:0000256" key="2">
    <source>
        <dbReference type="ARBA" id="ARBA00007534"/>
    </source>
</evidence>
<evidence type="ECO:0000256" key="1">
    <source>
        <dbReference type="ARBA" id="ARBA00004613"/>
    </source>
</evidence>
<keyword evidence="5" id="KW-0964">Secreted</keyword>
<evidence type="ECO:0000313" key="14">
    <source>
        <dbReference type="EMBL" id="CAJ2503388.1"/>
    </source>
</evidence>
<keyword evidence="15" id="KW-1185">Reference proteome</keyword>
<keyword evidence="8" id="KW-0843">Virulence</keyword>
<dbReference type="GO" id="GO:0016052">
    <property type="term" value="P:carbohydrate catabolic process"/>
    <property type="evidence" value="ECO:0007669"/>
    <property type="project" value="TreeGrafter"/>
</dbReference>
<dbReference type="Pfam" id="PF01083">
    <property type="entry name" value="Cutinase"/>
    <property type="match status" value="1"/>
</dbReference>
<dbReference type="PANTHER" id="PTHR48250:SF3">
    <property type="entry name" value="CUTINASE 1-RELATED"/>
    <property type="match status" value="1"/>
</dbReference>
<dbReference type="EMBL" id="CAUWAG010000006">
    <property type="protein sequence ID" value="CAJ2503388.1"/>
    <property type="molecule type" value="Genomic_DNA"/>
</dbReference>
<dbReference type="AlphaFoldDB" id="A0AAI8YFX7"/>